<name>A0A8J3ITT7_9CHLR</name>
<evidence type="ECO:0000313" key="3">
    <source>
        <dbReference type="Proteomes" id="UP000597444"/>
    </source>
</evidence>
<evidence type="ECO:0000313" key="2">
    <source>
        <dbReference type="EMBL" id="GHO98420.1"/>
    </source>
</evidence>
<dbReference type="Gene3D" id="3.40.50.720">
    <property type="entry name" value="NAD(P)-binding Rossmann-like Domain"/>
    <property type="match status" value="1"/>
</dbReference>
<dbReference type="InterPro" id="IPR000683">
    <property type="entry name" value="Gfo/Idh/MocA-like_OxRdtase_N"/>
</dbReference>
<proteinExistence type="predicted"/>
<organism evidence="2 3">
    <name type="scientific">Reticulibacter mediterranei</name>
    <dbReference type="NCBI Taxonomy" id="2778369"/>
    <lineage>
        <taxon>Bacteria</taxon>
        <taxon>Bacillati</taxon>
        <taxon>Chloroflexota</taxon>
        <taxon>Ktedonobacteria</taxon>
        <taxon>Ktedonobacterales</taxon>
        <taxon>Reticulibacteraceae</taxon>
        <taxon>Reticulibacter</taxon>
    </lineage>
</organism>
<dbReference type="AlphaFoldDB" id="A0A8J3ITT7"/>
<dbReference type="InterPro" id="IPR052515">
    <property type="entry name" value="Gfo/Idh/MocA_Oxidoreductase"/>
</dbReference>
<dbReference type="PANTHER" id="PTHR43249">
    <property type="entry name" value="UDP-N-ACETYL-2-AMINO-2-DEOXY-D-GLUCURONATE OXIDASE"/>
    <property type="match status" value="1"/>
</dbReference>
<reference evidence="2" key="1">
    <citation type="submission" date="2020-10" db="EMBL/GenBank/DDBJ databases">
        <title>Taxonomic study of unclassified bacteria belonging to the class Ktedonobacteria.</title>
        <authorList>
            <person name="Yabe S."/>
            <person name="Wang C.M."/>
            <person name="Zheng Y."/>
            <person name="Sakai Y."/>
            <person name="Cavaletti L."/>
            <person name="Monciardini P."/>
            <person name="Donadio S."/>
        </authorList>
    </citation>
    <scope>NUCLEOTIDE SEQUENCE</scope>
    <source>
        <strain evidence="2">ID150040</strain>
    </source>
</reference>
<dbReference type="Proteomes" id="UP000597444">
    <property type="component" value="Unassembled WGS sequence"/>
</dbReference>
<dbReference type="RefSeq" id="WP_220209175.1">
    <property type="nucleotide sequence ID" value="NZ_BNJK01000002.1"/>
</dbReference>
<dbReference type="PANTHER" id="PTHR43249:SF1">
    <property type="entry name" value="D-GLUCOSIDE 3-DEHYDROGENASE"/>
    <property type="match status" value="1"/>
</dbReference>
<dbReference type="GO" id="GO:0000166">
    <property type="term" value="F:nucleotide binding"/>
    <property type="evidence" value="ECO:0007669"/>
    <property type="project" value="InterPro"/>
</dbReference>
<protein>
    <submittedName>
        <fullName evidence="2">Oxidoreductase</fullName>
    </submittedName>
</protein>
<feature type="domain" description="Gfo/Idh/MocA-like oxidoreductase N-terminal" evidence="1">
    <location>
        <begin position="5"/>
        <end position="128"/>
    </location>
</feature>
<dbReference type="SUPFAM" id="SSF51735">
    <property type="entry name" value="NAD(P)-binding Rossmann-fold domains"/>
    <property type="match status" value="1"/>
</dbReference>
<sequence length="405" mass="44990">MVTATIIGVSGFGNTHYNDLLRHVERGSLRLLAATVINQDEEVEKCVRLRSLGVELFTDYQAMLDQYRGQIDLCFIPTSLHLHAPMAIAAMRAGANAFIEKPAAATIQDIRAMQACERETGHFVAVGYQTMYAWETLWMKQAIIEQQIGTVQAIKCYALWPRLDSYYARNGWAGHLKVNDTWVLDSPFSNAVAHQLNMICFLAGTELTRSASLQSVEAELYRAHDIESPDTACLRVTTIGGIPLYFLVTHCSETLFGPEIIVRGDRGSIRWTTDHVWIERADGTREDMPCETGVALRDSIMAHLFKRVEDPGAFICDLSIAGTHTLCVNGAHESSPVHTLDASLITRYPEDGSIKTVVRDIDKIIARSFKEEKLFSEIAIPWAHSGKVASLTDYSFFPSSSASSK</sequence>
<gene>
    <name evidence="2" type="ORF">KSF_084680</name>
</gene>
<dbReference type="Gene3D" id="3.30.360.10">
    <property type="entry name" value="Dihydrodipicolinate Reductase, domain 2"/>
    <property type="match status" value="1"/>
</dbReference>
<evidence type="ECO:0000259" key="1">
    <source>
        <dbReference type="Pfam" id="PF01408"/>
    </source>
</evidence>
<dbReference type="InterPro" id="IPR036291">
    <property type="entry name" value="NAD(P)-bd_dom_sf"/>
</dbReference>
<dbReference type="SUPFAM" id="SSF55347">
    <property type="entry name" value="Glyceraldehyde-3-phosphate dehydrogenase-like, C-terminal domain"/>
    <property type="match status" value="1"/>
</dbReference>
<dbReference type="Pfam" id="PF01408">
    <property type="entry name" value="GFO_IDH_MocA"/>
    <property type="match status" value="1"/>
</dbReference>
<dbReference type="EMBL" id="BNJK01000002">
    <property type="protein sequence ID" value="GHO98420.1"/>
    <property type="molecule type" value="Genomic_DNA"/>
</dbReference>
<comment type="caution">
    <text evidence="2">The sequence shown here is derived from an EMBL/GenBank/DDBJ whole genome shotgun (WGS) entry which is preliminary data.</text>
</comment>
<accession>A0A8J3ITT7</accession>
<keyword evidence="3" id="KW-1185">Reference proteome</keyword>